<evidence type="ECO:0000256" key="2">
    <source>
        <dbReference type="SAM" id="Phobius"/>
    </source>
</evidence>
<gene>
    <name evidence="3" type="ORF">ACFOWE_32780</name>
</gene>
<feature type="transmembrane region" description="Helical" evidence="2">
    <location>
        <begin position="32"/>
        <end position="54"/>
    </location>
</feature>
<comment type="caution">
    <text evidence="3">The sequence shown here is derived from an EMBL/GenBank/DDBJ whole genome shotgun (WGS) entry which is preliminary data.</text>
</comment>
<keyword evidence="1" id="KW-0175">Coiled coil</keyword>
<accession>A0ABV8IGG4</accession>
<proteinExistence type="predicted"/>
<keyword evidence="2" id="KW-0472">Membrane</keyword>
<dbReference type="InterPro" id="IPR025519">
    <property type="entry name" value="DUF4407"/>
</dbReference>
<keyword evidence="4" id="KW-1185">Reference proteome</keyword>
<sequence>MSRRIRVGRFLSWLGGADENALRQVPSERGKFTQMALVLLTTAALASLSMAFALHDGLDVSWPWAVISGVAWGFVIINLDRLLVLSMGTTRAYGRMLLMAAPRVVMAVVLSAVVSTPLVLRVFQDEIRAEIHLIQLERSGTQKESIGRSAETKRKADLEKEIKALESILAGNLPADFSTPELKAAKDTVAALRKELAGKEKTRNDKRDAWQCELHGGGEKCAGASSKSGDGILAQAKEQEFEQAESAYRDVSEKLRKAEADLAVVQQRAMRDESNALAEAQEDARRRLPGLKAELQQVTGRLDAMSEAGFRTNTEADGLPAQIQALFSAGEKDGSLHWAHIMVFSLFFMIELLPVLVKLLLNFGPMSAYESFIKVREEALTKKFEADHDLDRTIAEGHAEVRKKIEEDMRRREEELGVQANAYVADEMRVILESALHEWGEQVRGKLGDLEDEAVAKTNGRWTQHTPLNAIIALPDENRL</sequence>
<feature type="coiled-coil region" evidence="1">
    <location>
        <begin position="148"/>
        <end position="202"/>
    </location>
</feature>
<keyword evidence="2" id="KW-0812">Transmembrane</keyword>
<evidence type="ECO:0000256" key="1">
    <source>
        <dbReference type="SAM" id="Coils"/>
    </source>
</evidence>
<dbReference type="RefSeq" id="WP_377294758.1">
    <property type="nucleotide sequence ID" value="NZ_JBHSBM010000075.1"/>
</dbReference>
<dbReference type="EMBL" id="JBHSBM010000075">
    <property type="protein sequence ID" value="MFC4063079.1"/>
    <property type="molecule type" value="Genomic_DNA"/>
</dbReference>
<feature type="transmembrane region" description="Helical" evidence="2">
    <location>
        <begin position="60"/>
        <end position="79"/>
    </location>
</feature>
<evidence type="ECO:0000313" key="3">
    <source>
        <dbReference type="EMBL" id="MFC4063079.1"/>
    </source>
</evidence>
<feature type="coiled-coil region" evidence="1">
    <location>
        <begin position="234"/>
        <end position="275"/>
    </location>
</feature>
<dbReference type="Proteomes" id="UP001595850">
    <property type="component" value="Unassembled WGS sequence"/>
</dbReference>
<dbReference type="Pfam" id="PF14362">
    <property type="entry name" value="DUF4407"/>
    <property type="match status" value="1"/>
</dbReference>
<organism evidence="3 4">
    <name type="scientific">Planomonospora corallina</name>
    <dbReference type="NCBI Taxonomy" id="1806052"/>
    <lineage>
        <taxon>Bacteria</taxon>
        <taxon>Bacillati</taxon>
        <taxon>Actinomycetota</taxon>
        <taxon>Actinomycetes</taxon>
        <taxon>Streptosporangiales</taxon>
        <taxon>Streptosporangiaceae</taxon>
        <taxon>Planomonospora</taxon>
    </lineage>
</organism>
<keyword evidence="2" id="KW-1133">Transmembrane helix</keyword>
<protein>
    <submittedName>
        <fullName evidence="3">DUF4407 domain-containing protein</fullName>
    </submittedName>
</protein>
<name>A0ABV8IGG4_9ACTN</name>
<reference evidence="4" key="1">
    <citation type="journal article" date="2019" name="Int. J. Syst. Evol. Microbiol.">
        <title>The Global Catalogue of Microorganisms (GCM) 10K type strain sequencing project: providing services to taxonomists for standard genome sequencing and annotation.</title>
        <authorList>
            <consortium name="The Broad Institute Genomics Platform"/>
            <consortium name="The Broad Institute Genome Sequencing Center for Infectious Disease"/>
            <person name="Wu L."/>
            <person name="Ma J."/>
        </authorList>
    </citation>
    <scope>NUCLEOTIDE SEQUENCE [LARGE SCALE GENOMIC DNA]</scope>
    <source>
        <strain evidence="4">TBRC 4489</strain>
    </source>
</reference>
<feature type="transmembrane region" description="Helical" evidence="2">
    <location>
        <begin position="100"/>
        <end position="120"/>
    </location>
</feature>
<evidence type="ECO:0000313" key="4">
    <source>
        <dbReference type="Proteomes" id="UP001595850"/>
    </source>
</evidence>